<dbReference type="PANTHER" id="PTHR42784:SF1">
    <property type="entry name" value="PYRANOSE 2-OXIDASE"/>
    <property type="match status" value="1"/>
</dbReference>
<dbReference type="EMBL" id="JADBEJ010000001">
    <property type="protein sequence ID" value="MBE1573464.1"/>
    <property type="molecule type" value="Genomic_DNA"/>
</dbReference>
<evidence type="ECO:0000256" key="5">
    <source>
        <dbReference type="ARBA" id="ARBA00023002"/>
    </source>
</evidence>
<evidence type="ECO:0000313" key="9">
    <source>
        <dbReference type="Proteomes" id="UP000656548"/>
    </source>
</evidence>
<accession>A0ABR9KYL8</accession>
<organism evidence="8 9">
    <name type="scientific">Amycolatopsis roodepoortensis</name>
    <dbReference type="NCBI Taxonomy" id="700274"/>
    <lineage>
        <taxon>Bacteria</taxon>
        <taxon>Bacillati</taxon>
        <taxon>Actinomycetota</taxon>
        <taxon>Actinomycetes</taxon>
        <taxon>Pseudonocardiales</taxon>
        <taxon>Pseudonocardiaceae</taxon>
        <taxon>Amycolatopsis</taxon>
    </lineage>
</organism>
<reference evidence="8 9" key="1">
    <citation type="submission" date="2020-10" db="EMBL/GenBank/DDBJ databases">
        <title>Sequencing the genomes of 1000 actinobacteria strains.</title>
        <authorList>
            <person name="Klenk H.-P."/>
        </authorList>
    </citation>
    <scope>NUCLEOTIDE SEQUENCE [LARGE SCALE GENOMIC DNA]</scope>
    <source>
        <strain evidence="8 9">DSM 46661</strain>
    </source>
</reference>
<protein>
    <submittedName>
        <fullName evidence="8">Choline dehydrogenase-like flavoprotein</fullName>
    </submittedName>
</protein>
<comment type="similarity">
    <text evidence="2">Belongs to the GMC oxidoreductase family.</text>
</comment>
<keyword evidence="4" id="KW-0274">FAD</keyword>
<feature type="domain" description="Glucose-methanol-choline oxidoreductase C-terminal" evidence="7">
    <location>
        <begin position="281"/>
        <end position="336"/>
    </location>
</feature>
<dbReference type="Pfam" id="PF05199">
    <property type="entry name" value="GMC_oxred_C"/>
    <property type="match status" value="1"/>
</dbReference>
<keyword evidence="5" id="KW-0560">Oxidoreductase</keyword>
<evidence type="ECO:0000256" key="2">
    <source>
        <dbReference type="ARBA" id="ARBA00010790"/>
    </source>
</evidence>
<dbReference type="InterPro" id="IPR051473">
    <property type="entry name" value="P2Ox-like"/>
</dbReference>
<evidence type="ECO:0000259" key="7">
    <source>
        <dbReference type="Pfam" id="PF05199"/>
    </source>
</evidence>
<dbReference type="PANTHER" id="PTHR42784">
    <property type="entry name" value="PYRANOSE 2-OXIDASE"/>
    <property type="match status" value="1"/>
</dbReference>
<proteinExistence type="inferred from homology"/>
<dbReference type="Gene3D" id="3.50.50.60">
    <property type="entry name" value="FAD/NAD(P)-binding domain"/>
    <property type="match status" value="2"/>
</dbReference>
<comment type="caution">
    <text evidence="8">The sequence shown here is derived from an EMBL/GenBank/DDBJ whole genome shotgun (WGS) entry which is preliminary data.</text>
</comment>
<evidence type="ECO:0000256" key="3">
    <source>
        <dbReference type="ARBA" id="ARBA00022630"/>
    </source>
</evidence>
<keyword evidence="3" id="KW-0285">Flavoprotein</keyword>
<sequence>MGCSHPAKAPRNQIAKRSTDNSYVPMALTADRWAAGGKPVELITDAFVTRVHTEERNGKKTATGVTWRAGATGELHREDAKVVVLAGGCTENPRLWLNSGLPNPNDWVGRGYTDHYFDWVFATFDEYTGSSKGTGSSARSDWLGRGGVMNVGIPPALLGFTMTVSDSGIRGEYANGRGPTGPWDGPAGRLLGNELKDLMMHGIDRVFAMLIMTDDHVEAQNRTSLSALPADEHGSIAKVEMHQRKRGRRTVENREFLVRRAVEIARAAGAKKVFRMDWAPIILHVQSSMRMGESEANSVLDADGRARWVDALYIADNSALPNGASGANPTLTMQAVSTRTAEKIFADRFGGDPWVRTEAPVVSTDARITQRLAELGL</sequence>
<evidence type="ECO:0000259" key="6">
    <source>
        <dbReference type="Pfam" id="PF00732"/>
    </source>
</evidence>
<keyword evidence="9" id="KW-1185">Reference proteome</keyword>
<evidence type="ECO:0000313" key="8">
    <source>
        <dbReference type="EMBL" id="MBE1573464.1"/>
    </source>
</evidence>
<dbReference type="Proteomes" id="UP000656548">
    <property type="component" value="Unassembled WGS sequence"/>
</dbReference>
<evidence type="ECO:0000256" key="4">
    <source>
        <dbReference type="ARBA" id="ARBA00022827"/>
    </source>
</evidence>
<comment type="cofactor">
    <cofactor evidence="1">
        <name>FAD</name>
        <dbReference type="ChEBI" id="CHEBI:57692"/>
    </cofactor>
</comment>
<feature type="domain" description="Glucose-methanol-choline oxidoreductase N-terminal" evidence="6">
    <location>
        <begin position="14"/>
        <end position="116"/>
    </location>
</feature>
<evidence type="ECO:0000256" key="1">
    <source>
        <dbReference type="ARBA" id="ARBA00001974"/>
    </source>
</evidence>
<name>A0ABR9KYL8_9PSEU</name>
<gene>
    <name evidence="8" type="ORF">H4W30_000493</name>
</gene>
<dbReference type="SUPFAM" id="SSF51905">
    <property type="entry name" value="FAD/NAD(P)-binding domain"/>
    <property type="match status" value="1"/>
</dbReference>
<dbReference type="Pfam" id="PF00732">
    <property type="entry name" value="GMC_oxred_N"/>
    <property type="match status" value="1"/>
</dbReference>
<dbReference type="InterPro" id="IPR036188">
    <property type="entry name" value="FAD/NAD-bd_sf"/>
</dbReference>
<dbReference type="InterPro" id="IPR000172">
    <property type="entry name" value="GMC_OxRdtase_N"/>
</dbReference>
<dbReference type="InterPro" id="IPR007867">
    <property type="entry name" value="GMC_OxRtase_C"/>
</dbReference>